<dbReference type="AlphaFoldDB" id="A0A7I8KDE4"/>
<dbReference type="PANTHER" id="PTHR33344">
    <property type="entry name" value="OS02G0761600 PROTEIN"/>
    <property type="match status" value="1"/>
</dbReference>
<dbReference type="Proteomes" id="UP000663760">
    <property type="component" value="Chromosome 5"/>
</dbReference>
<proteinExistence type="predicted"/>
<dbReference type="PANTHER" id="PTHR33344:SF1">
    <property type="entry name" value="OS06G0214100 PROTEIN"/>
    <property type="match status" value="1"/>
</dbReference>
<protein>
    <submittedName>
        <fullName evidence="2">Uncharacterized protein</fullName>
    </submittedName>
</protein>
<feature type="compositionally biased region" description="Acidic residues" evidence="1">
    <location>
        <begin position="215"/>
        <end position="224"/>
    </location>
</feature>
<dbReference type="OrthoDB" id="508259at2759"/>
<evidence type="ECO:0000313" key="2">
    <source>
        <dbReference type="EMBL" id="CAA7395760.1"/>
    </source>
</evidence>
<accession>A0A7I8KDE4</accession>
<gene>
    <name evidence="2" type="ORF">SI8410_05006423</name>
</gene>
<reference evidence="2" key="1">
    <citation type="submission" date="2020-02" db="EMBL/GenBank/DDBJ databases">
        <authorList>
            <person name="Scholz U."/>
            <person name="Mascher M."/>
            <person name="Fiebig A."/>
        </authorList>
    </citation>
    <scope>NUCLEOTIDE SEQUENCE</scope>
</reference>
<evidence type="ECO:0000256" key="1">
    <source>
        <dbReference type="SAM" id="MobiDB-lite"/>
    </source>
</evidence>
<sequence length="344" mass="38928">MTRGGGGAAELGRAGGGRWWCSYKRTTLVVCCVNLLAALYVLRSICASLYIFSASSPSLQSSLVDSGYHLFSISGAKFSDKHINRMEESIRLRRAAQPIKLIRLVQGLKKEFSRKERNLELSQPVKLELAEELLQRLKELGADTNATLQHEVLERWRTEKLGTVKMMMENATLNSTKSFQEALALKRAFESDWLMLLEDIGLWIPVEVVNKEIDDKPEDEEEPEIIPGRPIPPECHAEPHTDYDGTAVRWGLTHHKESAADCCQACLDHAKRAKPGEIKCNIWVYCPLESGCYSPDIYEHKHQECWLKQADKPRLNFKDKYSESYRSSHPSAPEVVPWMSGVIA</sequence>
<evidence type="ECO:0000313" key="3">
    <source>
        <dbReference type="Proteomes" id="UP000663760"/>
    </source>
</evidence>
<dbReference type="EMBL" id="LR746268">
    <property type="protein sequence ID" value="CAA7395760.1"/>
    <property type="molecule type" value="Genomic_DNA"/>
</dbReference>
<keyword evidence="3" id="KW-1185">Reference proteome</keyword>
<dbReference type="Gene3D" id="3.50.4.10">
    <property type="entry name" value="Hepatocyte Growth Factor"/>
    <property type="match status" value="1"/>
</dbReference>
<feature type="region of interest" description="Disordered" evidence="1">
    <location>
        <begin position="215"/>
        <end position="238"/>
    </location>
</feature>
<name>A0A7I8KDE4_SPIIN</name>
<organism evidence="2 3">
    <name type="scientific">Spirodela intermedia</name>
    <name type="common">Intermediate duckweed</name>
    <dbReference type="NCBI Taxonomy" id="51605"/>
    <lineage>
        <taxon>Eukaryota</taxon>
        <taxon>Viridiplantae</taxon>
        <taxon>Streptophyta</taxon>
        <taxon>Embryophyta</taxon>
        <taxon>Tracheophyta</taxon>
        <taxon>Spermatophyta</taxon>
        <taxon>Magnoliopsida</taxon>
        <taxon>Liliopsida</taxon>
        <taxon>Araceae</taxon>
        <taxon>Lemnoideae</taxon>
        <taxon>Spirodela</taxon>
    </lineage>
</organism>